<feature type="domain" description="Corticotropin-releasing factor" evidence="9">
    <location>
        <begin position="124"/>
        <end position="161"/>
    </location>
</feature>
<dbReference type="PANTHER" id="PTHR17575">
    <property type="entry name" value="UROCORTIN-2 AND 3"/>
    <property type="match status" value="1"/>
</dbReference>
<evidence type="ECO:0000256" key="8">
    <source>
        <dbReference type="SAM" id="SignalP"/>
    </source>
</evidence>
<keyword evidence="5" id="KW-0372">Hormone</keyword>
<reference evidence="11" key="2">
    <citation type="journal article" date="2007" name="PLoS Biol.">
        <title>Survey sequencing and comparative analysis of the elephant shark (Callorhinchus milii) genome.</title>
        <authorList>
            <person name="Venkatesh B."/>
            <person name="Kirkness E.F."/>
            <person name="Loh Y.H."/>
            <person name="Halpern A.L."/>
            <person name="Lee A.P."/>
            <person name="Johnson J."/>
            <person name="Dandona N."/>
            <person name="Viswanathan L.D."/>
            <person name="Tay A."/>
            <person name="Venter J.C."/>
            <person name="Strausberg R.L."/>
            <person name="Brenner S."/>
        </authorList>
    </citation>
    <scope>NUCLEOTIDE SEQUENCE [LARGE SCALE GENOMIC DNA]</scope>
</reference>
<evidence type="ECO:0000256" key="7">
    <source>
        <dbReference type="ARBA" id="ARBA00025160"/>
    </source>
</evidence>
<evidence type="ECO:0000256" key="2">
    <source>
        <dbReference type="ARBA" id="ARBA00009287"/>
    </source>
</evidence>
<evidence type="ECO:0000256" key="4">
    <source>
        <dbReference type="ARBA" id="ARBA00022525"/>
    </source>
</evidence>
<reference evidence="11" key="3">
    <citation type="journal article" date="2014" name="Nature">
        <title>Elephant shark genome provides unique insights into gnathostome evolution.</title>
        <authorList>
            <consortium name="International Elephant Shark Genome Sequencing Consortium"/>
            <person name="Venkatesh B."/>
            <person name="Lee A.P."/>
            <person name="Ravi V."/>
            <person name="Maurya A.K."/>
            <person name="Lian M.M."/>
            <person name="Swann J.B."/>
            <person name="Ohta Y."/>
            <person name="Flajnik M.F."/>
            <person name="Sutoh Y."/>
            <person name="Kasahara M."/>
            <person name="Hoon S."/>
            <person name="Gangu V."/>
            <person name="Roy S.W."/>
            <person name="Irimia M."/>
            <person name="Korzh V."/>
            <person name="Kondrychyn I."/>
            <person name="Lim Z.W."/>
            <person name="Tay B.H."/>
            <person name="Tohari S."/>
            <person name="Kong K.W."/>
            <person name="Ho S."/>
            <person name="Lorente-Galdos B."/>
            <person name="Quilez J."/>
            <person name="Marques-Bonet T."/>
            <person name="Raney B.J."/>
            <person name="Ingham P.W."/>
            <person name="Tay A."/>
            <person name="Hillier L.W."/>
            <person name="Minx P."/>
            <person name="Boehm T."/>
            <person name="Wilson R.K."/>
            <person name="Brenner S."/>
            <person name="Warren W.C."/>
        </authorList>
    </citation>
    <scope>NUCLEOTIDE SEQUENCE [LARGE SCALE GENOMIC DNA]</scope>
</reference>
<dbReference type="GO" id="GO:0009755">
    <property type="term" value="P:hormone-mediated signaling pathway"/>
    <property type="evidence" value="ECO:0007669"/>
    <property type="project" value="TreeGrafter"/>
</dbReference>
<dbReference type="OMA" id="THWPRRI"/>
<dbReference type="PANTHER" id="PTHR17575:SF1">
    <property type="entry name" value="UROCORTIN-3"/>
    <property type="match status" value="1"/>
</dbReference>
<reference evidence="11" key="1">
    <citation type="journal article" date="2006" name="Science">
        <title>Ancient noncoding elements conserved in the human genome.</title>
        <authorList>
            <person name="Venkatesh B."/>
            <person name="Kirkness E.F."/>
            <person name="Loh Y.H."/>
            <person name="Halpern A.L."/>
            <person name="Lee A.P."/>
            <person name="Johnson J."/>
            <person name="Dandona N."/>
            <person name="Viswanathan L.D."/>
            <person name="Tay A."/>
            <person name="Venter J.C."/>
            <person name="Strausberg R.L."/>
            <person name="Brenner S."/>
        </authorList>
    </citation>
    <scope>NUCLEOTIDE SEQUENCE [LARGE SCALE GENOMIC DNA]</scope>
</reference>
<feature type="chain" id="PRO_5021472254" evidence="8">
    <location>
        <begin position="18"/>
        <end position="163"/>
    </location>
</feature>
<evidence type="ECO:0000256" key="5">
    <source>
        <dbReference type="ARBA" id="ARBA00022702"/>
    </source>
</evidence>
<dbReference type="GO" id="GO:0051431">
    <property type="term" value="F:corticotropin-releasing hormone receptor 2 binding"/>
    <property type="evidence" value="ECO:0007669"/>
    <property type="project" value="InterPro"/>
</dbReference>
<dbReference type="Proteomes" id="UP000314986">
    <property type="component" value="Unassembled WGS sequence"/>
</dbReference>
<dbReference type="Ensembl" id="ENSCMIT00000046345.1">
    <property type="protein sequence ID" value="ENSCMIP00000045692.1"/>
    <property type="gene ID" value="ENSCMIG00000018840.1"/>
</dbReference>
<evidence type="ECO:0000313" key="11">
    <source>
        <dbReference type="Proteomes" id="UP000314986"/>
    </source>
</evidence>
<organism evidence="10 11">
    <name type="scientific">Callorhinchus milii</name>
    <name type="common">Ghost shark</name>
    <dbReference type="NCBI Taxonomy" id="7868"/>
    <lineage>
        <taxon>Eukaryota</taxon>
        <taxon>Metazoa</taxon>
        <taxon>Chordata</taxon>
        <taxon>Craniata</taxon>
        <taxon>Vertebrata</taxon>
        <taxon>Chondrichthyes</taxon>
        <taxon>Holocephali</taxon>
        <taxon>Chimaeriformes</taxon>
        <taxon>Callorhinchidae</taxon>
        <taxon>Callorhinchus</taxon>
    </lineage>
</organism>
<comment type="subunit">
    <text evidence="3">Binds with high affinity to CRF receptors 2-alpha and 2-beta.</text>
</comment>
<dbReference type="GO" id="GO:0005615">
    <property type="term" value="C:extracellular space"/>
    <property type="evidence" value="ECO:0007669"/>
    <property type="project" value="InterPro"/>
</dbReference>
<dbReference type="GeneTree" id="ENSGT01000000215056"/>
<dbReference type="Pfam" id="PF00473">
    <property type="entry name" value="CRF"/>
    <property type="match status" value="1"/>
</dbReference>
<dbReference type="GO" id="GO:0031669">
    <property type="term" value="P:cellular response to nutrient levels"/>
    <property type="evidence" value="ECO:0007669"/>
    <property type="project" value="TreeGrafter"/>
</dbReference>
<keyword evidence="6 8" id="KW-0732">Signal</keyword>
<keyword evidence="11" id="KW-1185">Reference proteome</keyword>
<feature type="signal peptide" evidence="8">
    <location>
        <begin position="1"/>
        <end position="17"/>
    </location>
</feature>
<evidence type="ECO:0000256" key="6">
    <source>
        <dbReference type="ARBA" id="ARBA00022729"/>
    </source>
</evidence>
<dbReference type="GO" id="GO:0005179">
    <property type="term" value="F:hormone activity"/>
    <property type="evidence" value="ECO:0007669"/>
    <property type="project" value="UniProtKB-KW"/>
</dbReference>
<comment type="similarity">
    <text evidence="2">Belongs to the sauvagine/corticotropin-releasing factor/urotensin I family.</text>
</comment>
<evidence type="ECO:0000259" key="9">
    <source>
        <dbReference type="Pfam" id="PF00473"/>
    </source>
</evidence>
<dbReference type="InterPro" id="IPR024270">
    <property type="entry name" value="Urocortin_II/III"/>
</dbReference>
<dbReference type="AlphaFoldDB" id="A0A4W3JSG8"/>
<dbReference type="InterPro" id="IPR000187">
    <property type="entry name" value="CRF"/>
</dbReference>
<comment type="function">
    <text evidence="7">Suppresses food intake, delays gastric emptying and decreases heat-induced edema. Might represent an endogenous ligand for maintaining homeostasis after stress.</text>
</comment>
<proteinExistence type="inferred from homology"/>
<evidence type="ECO:0000313" key="10">
    <source>
        <dbReference type="Ensembl" id="ENSCMIP00000045692.1"/>
    </source>
</evidence>
<protein>
    <submittedName>
        <fullName evidence="10">Urocortin-3-like</fullName>
    </submittedName>
</protein>
<dbReference type="GO" id="GO:0007586">
    <property type="term" value="P:digestion"/>
    <property type="evidence" value="ECO:0007669"/>
    <property type="project" value="InterPro"/>
</dbReference>
<reference evidence="10" key="5">
    <citation type="submission" date="2025-09" db="UniProtKB">
        <authorList>
            <consortium name="Ensembl"/>
        </authorList>
    </citation>
    <scope>IDENTIFICATION</scope>
</reference>
<evidence type="ECO:0000256" key="1">
    <source>
        <dbReference type="ARBA" id="ARBA00004613"/>
    </source>
</evidence>
<sequence>MFSQTFLTLSALLVVSGISVKSYTISKQRFEDSGMEEEEIKKVLTLNIHNKREMLKFLLSNRLQVQKSKRSPDQSSIKMEDSTQRLYSEEDRHWLKKTFPFQYPLYFQTREISLSRRDKQGTRFTLSLDVPTNILSILIDLAKAKDMRAKAAANAELMAQIGK</sequence>
<reference evidence="10" key="4">
    <citation type="submission" date="2025-08" db="UniProtKB">
        <authorList>
            <consortium name="Ensembl"/>
        </authorList>
    </citation>
    <scope>IDENTIFICATION</scope>
</reference>
<accession>A0A4W3JSG8</accession>
<keyword evidence="4" id="KW-0964">Secreted</keyword>
<dbReference type="STRING" id="7868.ENSCMIP00000045692"/>
<dbReference type="InParanoid" id="A0A4W3JSG8"/>
<comment type="subcellular location">
    <subcellularLocation>
        <location evidence="1">Secreted</location>
    </subcellularLocation>
</comment>
<dbReference type="GO" id="GO:0007189">
    <property type="term" value="P:adenylate cyclase-activating G protein-coupled receptor signaling pathway"/>
    <property type="evidence" value="ECO:0007669"/>
    <property type="project" value="TreeGrafter"/>
</dbReference>
<name>A0A4W3JSG8_CALMI</name>
<evidence type="ECO:0000256" key="3">
    <source>
        <dbReference type="ARBA" id="ARBA00011328"/>
    </source>
</evidence>